<reference evidence="1" key="1">
    <citation type="submission" date="2020-11" db="EMBL/GenBank/DDBJ databases">
        <authorList>
            <consortium name="DOE Joint Genome Institute"/>
            <person name="Ahrendt S."/>
            <person name="Riley R."/>
            <person name="Andreopoulos W."/>
            <person name="Labutti K."/>
            <person name="Pangilinan J."/>
            <person name="Ruiz-Duenas F.J."/>
            <person name="Barrasa J.M."/>
            <person name="Sanchez-Garcia M."/>
            <person name="Camarero S."/>
            <person name="Miyauchi S."/>
            <person name="Serrano A."/>
            <person name="Linde D."/>
            <person name="Babiker R."/>
            <person name="Drula E."/>
            <person name="Ayuso-Fernandez I."/>
            <person name="Pacheco R."/>
            <person name="Padilla G."/>
            <person name="Ferreira P."/>
            <person name="Barriuso J."/>
            <person name="Kellner H."/>
            <person name="Castanera R."/>
            <person name="Alfaro M."/>
            <person name="Ramirez L."/>
            <person name="Pisabarro A.G."/>
            <person name="Kuo A."/>
            <person name="Tritt A."/>
            <person name="Lipzen A."/>
            <person name="He G."/>
            <person name="Yan M."/>
            <person name="Ng V."/>
            <person name="Cullen D."/>
            <person name="Martin F."/>
            <person name="Rosso M.-N."/>
            <person name="Henrissat B."/>
            <person name="Hibbett D."/>
            <person name="Martinez A.T."/>
            <person name="Grigoriev I.V."/>
        </authorList>
    </citation>
    <scope>NUCLEOTIDE SEQUENCE</scope>
    <source>
        <strain evidence="1">CIRM-BRFM 674</strain>
    </source>
</reference>
<dbReference type="EMBL" id="MU155294">
    <property type="protein sequence ID" value="KAF9476442.1"/>
    <property type="molecule type" value="Genomic_DNA"/>
</dbReference>
<evidence type="ECO:0008006" key="3">
    <source>
        <dbReference type="Google" id="ProtNLM"/>
    </source>
</evidence>
<proteinExistence type="predicted"/>
<sequence length="456" mass="52821">MASHLSPSSLSPIDKLPYDALREIFLHCVPTYPNIFDHRFEMTPIILSHVCSSWRIVAHTSPRLWCYLSQSVATEYRHGRWMVFKQHVDLIRLWRSKHGIIPPFIHIHIRSPELFEEEQLVDEDAFSFILEYLASAQYLEVNTIIWDKLATRNIACPNLRVVILQSDESDKGGFIHNLQLVMGLTVTPPLQRLSMLCFTLFQENLHLSPGPWSSLTHIALWNITISLRFWFNFVRVVPSLRWAYLGVYNIEVDYENSIEYTLPQLCSFFIESRDIHVCNLFSNLYLPMLHTLSLSLRGISLWKELEDAIAEMPMILKRAPSITTLGLSENLIRITDVWEGHYSDMGFPSTPEPSIGTTPLWTHTPHLTHFLFEKFFRLGIEKISECLGLYRADCPIRKLTVIDEELWDATEDSTASQNLEISEHGTELERNIIVEFDAEALHQKARDASKTWELVD</sequence>
<organism evidence="1 2">
    <name type="scientific">Pholiota conissans</name>
    <dbReference type="NCBI Taxonomy" id="109636"/>
    <lineage>
        <taxon>Eukaryota</taxon>
        <taxon>Fungi</taxon>
        <taxon>Dikarya</taxon>
        <taxon>Basidiomycota</taxon>
        <taxon>Agaricomycotina</taxon>
        <taxon>Agaricomycetes</taxon>
        <taxon>Agaricomycetidae</taxon>
        <taxon>Agaricales</taxon>
        <taxon>Agaricineae</taxon>
        <taxon>Strophariaceae</taxon>
        <taxon>Pholiota</taxon>
    </lineage>
</organism>
<protein>
    <recommendedName>
        <fullName evidence="3">F-box domain-containing protein</fullName>
    </recommendedName>
</protein>
<dbReference type="SUPFAM" id="SSF52047">
    <property type="entry name" value="RNI-like"/>
    <property type="match status" value="1"/>
</dbReference>
<dbReference type="Proteomes" id="UP000807469">
    <property type="component" value="Unassembled WGS sequence"/>
</dbReference>
<accession>A0A9P5YVI2</accession>
<name>A0A9P5YVI2_9AGAR</name>
<dbReference type="OrthoDB" id="3046363at2759"/>
<evidence type="ECO:0000313" key="2">
    <source>
        <dbReference type="Proteomes" id="UP000807469"/>
    </source>
</evidence>
<keyword evidence="2" id="KW-1185">Reference proteome</keyword>
<gene>
    <name evidence="1" type="ORF">BDN70DRAFT_935052</name>
</gene>
<evidence type="ECO:0000313" key="1">
    <source>
        <dbReference type="EMBL" id="KAF9476442.1"/>
    </source>
</evidence>
<comment type="caution">
    <text evidence="1">The sequence shown here is derived from an EMBL/GenBank/DDBJ whole genome shotgun (WGS) entry which is preliminary data.</text>
</comment>
<dbReference type="AlphaFoldDB" id="A0A9P5YVI2"/>